<dbReference type="Proteomes" id="UP000217199">
    <property type="component" value="Unassembled WGS sequence"/>
</dbReference>
<comment type="caution">
    <text evidence="6">The sequence shown here is derived from an EMBL/GenBank/DDBJ whole genome shotgun (WGS) entry which is preliminary data.</text>
</comment>
<evidence type="ECO:0000256" key="3">
    <source>
        <dbReference type="ARBA" id="ARBA00023140"/>
    </source>
</evidence>
<sequence>MRLDNLGQVLFHLIAICAAITTAQLVLHPSASQSLALLGTTIGRDKLYRAIQYFARFFAWLLIAKGYTSESARWNALKSHLALGRKLMRIGKPLEHLQLALKAAASFSRPGESITTILRQLSYAGYLVYDAAIWANAIKFISLSKESNSKFARRSNRFWFLGIVFNICHALIKAGRLANEAKELSGSSWGEKSIGTEAERSVKLAAVEKERSSVRYQFILDLLDVWIPATNLGYVNLNDGVLGAFGFITSLMALRTQWAVAANKVKSA</sequence>
<comment type="subcellular location">
    <subcellularLocation>
        <location evidence="4">Peroxisome membrane</location>
    </subcellularLocation>
</comment>
<evidence type="ECO:0000256" key="5">
    <source>
        <dbReference type="SAM" id="Phobius"/>
    </source>
</evidence>
<dbReference type="InterPro" id="IPR008733">
    <property type="entry name" value="PEX11"/>
</dbReference>
<dbReference type="PANTHER" id="PTHR12652:SF50">
    <property type="entry name" value="PEROXIN 11"/>
    <property type="match status" value="1"/>
</dbReference>
<evidence type="ECO:0000313" key="6">
    <source>
        <dbReference type="EMBL" id="PAV22160.1"/>
    </source>
</evidence>
<dbReference type="InParanoid" id="A0A286URE2"/>
<accession>A0A286URE2</accession>
<evidence type="ECO:0000313" key="7">
    <source>
        <dbReference type="Proteomes" id="UP000217199"/>
    </source>
</evidence>
<dbReference type="OrthoDB" id="411017at2759"/>
<gene>
    <name evidence="6" type="ORF">PNOK_0211700</name>
</gene>
<proteinExistence type="predicted"/>
<dbReference type="STRING" id="2282107.A0A286URE2"/>
<dbReference type="AlphaFoldDB" id="A0A286URE2"/>
<evidence type="ECO:0000256" key="2">
    <source>
        <dbReference type="ARBA" id="ARBA00023136"/>
    </source>
</evidence>
<keyword evidence="3" id="KW-0576">Peroxisome</keyword>
<dbReference type="GO" id="GO:0005778">
    <property type="term" value="C:peroxisomal membrane"/>
    <property type="evidence" value="ECO:0007669"/>
    <property type="project" value="UniProtKB-SubCell"/>
</dbReference>
<keyword evidence="7" id="KW-1185">Reference proteome</keyword>
<evidence type="ECO:0000256" key="4">
    <source>
        <dbReference type="ARBA" id="ARBA00046271"/>
    </source>
</evidence>
<protein>
    <submittedName>
        <fullName evidence="6">Peroxisomal biogenesis factor 11</fullName>
    </submittedName>
</protein>
<keyword evidence="1" id="KW-0962">Peroxisome biogenesis</keyword>
<dbReference type="PANTHER" id="PTHR12652">
    <property type="entry name" value="PEROXISOMAL BIOGENESIS FACTOR 11"/>
    <property type="match status" value="1"/>
</dbReference>
<keyword evidence="5" id="KW-0812">Transmembrane</keyword>
<organism evidence="6 7">
    <name type="scientific">Pyrrhoderma noxium</name>
    <dbReference type="NCBI Taxonomy" id="2282107"/>
    <lineage>
        <taxon>Eukaryota</taxon>
        <taxon>Fungi</taxon>
        <taxon>Dikarya</taxon>
        <taxon>Basidiomycota</taxon>
        <taxon>Agaricomycotina</taxon>
        <taxon>Agaricomycetes</taxon>
        <taxon>Hymenochaetales</taxon>
        <taxon>Hymenochaetaceae</taxon>
        <taxon>Pyrrhoderma</taxon>
    </lineage>
</organism>
<feature type="transmembrane region" description="Helical" evidence="5">
    <location>
        <begin position="9"/>
        <end position="27"/>
    </location>
</feature>
<keyword evidence="5" id="KW-1133">Transmembrane helix</keyword>
<evidence type="ECO:0000256" key="1">
    <source>
        <dbReference type="ARBA" id="ARBA00022593"/>
    </source>
</evidence>
<dbReference type="EMBL" id="NBII01000002">
    <property type="protein sequence ID" value="PAV22160.1"/>
    <property type="molecule type" value="Genomic_DNA"/>
</dbReference>
<keyword evidence="2 5" id="KW-0472">Membrane</keyword>
<name>A0A286URE2_9AGAM</name>
<dbReference type="Pfam" id="PF05648">
    <property type="entry name" value="PEX11"/>
    <property type="match status" value="1"/>
</dbReference>
<reference evidence="6 7" key="1">
    <citation type="journal article" date="2017" name="Mol. Ecol.">
        <title>Comparative and population genomic landscape of Phellinus noxius: A hypervariable fungus causing root rot in trees.</title>
        <authorList>
            <person name="Chung C.L."/>
            <person name="Lee T.J."/>
            <person name="Akiba M."/>
            <person name="Lee H.H."/>
            <person name="Kuo T.H."/>
            <person name="Liu D."/>
            <person name="Ke H.M."/>
            <person name="Yokoi T."/>
            <person name="Roa M.B."/>
            <person name="Lu M.J."/>
            <person name="Chang Y.Y."/>
            <person name="Ann P.J."/>
            <person name="Tsai J.N."/>
            <person name="Chen C.Y."/>
            <person name="Tzean S.S."/>
            <person name="Ota Y."/>
            <person name="Hattori T."/>
            <person name="Sahashi N."/>
            <person name="Liou R.F."/>
            <person name="Kikuchi T."/>
            <person name="Tsai I.J."/>
        </authorList>
    </citation>
    <scope>NUCLEOTIDE SEQUENCE [LARGE SCALE GENOMIC DNA]</scope>
    <source>
        <strain evidence="6 7">FFPRI411160</strain>
    </source>
</reference>
<dbReference type="GO" id="GO:0016559">
    <property type="term" value="P:peroxisome fission"/>
    <property type="evidence" value="ECO:0007669"/>
    <property type="project" value="InterPro"/>
</dbReference>
<dbReference type="FunCoup" id="A0A286URE2">
    <property type="interactions" value="38"/>
</dbReference>